<feature type="transmembrane region" description="Helical" evidence="7">
    <location>
        <begin position="408"/>
        <end position="425"/>
    </location>
</feature>
<evidence type="ECO:0000313" key="9">
    <source>
        <dbReference type="Proteomes" id="UP001157109"/>
    </source>
</evidence>
<feature type="transmembrane region" description="Helical" evidence="7">
    <location>
        <begin position="175"/>
        <end position="196"/>
    </location>
</feature>
<feature type="transmembrane region" description="Helical" evidence="7">
    <location>
        <begin position="297"/>
        <end position="329"/>
    </location>
</feature>
<evidence type="ECO:0000256" key="1">
    <source>
        <dbReference type="ARBA" id="ARBA00004651"/>
    </source>
</evidence>
<keyword evidence="3 7" id="KW-0812">Transmembrane</keyword>
<feature type="transmembrane region" description="Helical" evidence="7">
    <location>
        <begin position="28"/>
        <end position="49"/>
    </location>
</feature>
<evidence type="ECO:0000256" key="2">
    <source>
        <dbReference type="ARBA" id="ARBA00022475"/>
    </source>
</evidence>
<keyword evidence="2" id="KW-1003">Cell membrane</keyword>
<sequence>MSVSETGSTPMTGAEDEAREEPSLKRAIGPWLLLLFIVGDILGTGVYALTGKVAKEVGGAVWLPFLCAFVVAILTAFSYLELVTKYPKAGGAAVYVHKAFGIHFLTFLVCFAVMCSGLTSASSAAIAFAGNLSKAAGLSWQSGGVALLLCALGFMLLVAGINFRGVGESVKVNVLLTLVELTGLLIIIAIGLWAIGQGKGDAATLTDLRVKDGANPFTAVTAATALAFFAMVGFEDSVNMAEETMDPVKIFPKMMLIGLTITGVIYVLVAIASVTLVEPSELGEGETPLLKVVEAGAPGFPIAIFAVISMFAVANSALINMLMASRLLYGMAYESVLPRTLGIVHRTRRTPWVAIVFTTLLAFGLIYFADLTSLGGTTSLLLLVVFTIVNIAVLVLRRSPVDHDHFKAPTIIPIIGALLCGYLASPLSQRAASDYVVAGWLLLVGMGLWVLHFIGTRFISRDRHTPEDVTHLGGHPDELPRQRKSRPYS</sequence>
<keyword evidence="4 7" id="KW-1133">Transmembrane helix</keyword>
<feature type="transmembrane region" description="Helical" evidence="7">
    <location>
        <begin position="216"/>
        <end position="234"/>
    </location>
</feature>
<feature type="transmembrane region" description="Helical" evidence="7">
    <location>
        <begin position="375"/>
        <end position="396"/>
    </location>
</feature>
<dbReference type="Gene3D" id="1.20.1740.10">
    <property type="entry name" value="Amino acid/polyamine transporter I"/>
    <property type="match status" value="1"/>
</dbReference>
<evidence type="ECO:0000256" key="3">
    <source>
        <dbReference type="ARBA" id="ARBA00022692"/>
    </source>
</evidence>
<dbReference type="Proteomes" id="UP001157109">
    <property type="component" value="Unassembled WGS sequence"/>
</dbReference>
<name>A0ABQ6HP52_9MICO</name>
<feature type="transmembrane region" description="Helical" evidence="7">
    <location>
        <begin position="140"/>
        <end position="163"/>
    </location>
</feature>
<feature type="compositionally biased region" description="Basic and acidic residues" evidence="6">
    <location>
        <begin position="469"/>
        <end position="481"/>
    </location>
</feature>
<accession>A0ABQ6HP52</accession>
<dbReference type="InterPro" id="IPR050367">
    <property type="entry name" value="APC_superfamily"/>
</dbReference>
<dbReference type="InterPro" id="IPR002293">
    <property type="entry name" value="AA/rel_permease1"/>
</dbReference>
<reference evidence="9" key="1">
    <citation type="journal article" date="2019" name="Int. J. Syst. Evol. Microbiol.">
        <title>The Global Catalogue of Microorganisms (GCM) 10K type strain sequencing project: providing services to taxonomists for standard genome sequencing and annotation.</title>
        <authorList>
            <consortium name="The Broad Institute Genomics Platform"/>
            <consortium name="The Broad Institute Genome Sequencing Center for Infectious Disease"/>
            <person name="Wu L."/>
            <person name="Ma J."/>
        </authorList>
    </citation>
    <scope>NUCLEOTIDE SEQUENCE [LARGE SCALE GENOMIC DNA]</scope>
    <source>
        <strain evidence="9">NBRC 105830</strain>
    </source>
</reference>
<evidence type="ECO:0000256" key="5">
    <source>
        <dbReference type="ARBA" id="ARBA00023136"/>
    </source>
</evidence>
<feature type="transmembrane region" description="Helical" evidence="7">
    <location>
        <begin position="350"/>
        <end position="369"/>
    </location>
</feature>
<organism evidence="8 9">
    <name type="scientific">Arsenicicoccus piscis</name>
    <dbReference type="NCBI Taxonomy" id="673954"/>
    <lineage>
        <taxon>Bacteria</taxon>
        <taxon>Bacillati</taxon>
        <taxon>Actinomycetota</taxon>
        <taxon>Actinomycetes</taxon>
        <taxon>Micrococcales</taxon>
        <taxon>Intrasporangiaceae</taxon>
        <taxon>Arsenicicoccus</taxon>
    </lineage>
</organism>
<dbReference type="Pfam" id="PF13520">
    <property type="entry name" value="AA_permease_2"/>
    <property type="match status" value="1"/>
</dbReference>
<feature type="transmembrane region" description="Helical" evidence="7">
    <location>
        <begin position="255"/>
        <end position="277"/>
    </location>
</feature>
<comment type="caution">
    <text evidence="8">The sequence shown here is derived from an EMBL/GenBank/DDBJ whole genome shotgun (WGS) entry which is preliminary data.</text>
</comment>
<keyword evidence="5 7" id="KW-0472">Membrane</keyword>
<dbReference type="PANTHER" id="PTHR42770">
    <property type="entry name" value="AMINO ACID TRANSPORTER-RELATED"/>
    <property type="match status" value="1"/>
</dbReference>
<keyword evidence="9" id="KW-1185">Reference proteome</keyword>
<feature type="transmembrane region" description="Helical" evidence="7">
    <location>
        <begin position="61"/>
        <end position="83"/>
    </location>
</feature>
<gene>
    <name evidence="8" type="ORF">GCM10025862_14900</name>
</gene>
<proteinExistence type="predicted"/>
<dbReference type="PIRSF" id="PIRSF006060">
    <property type="entry name" value="AA_transporter"/>
    <property type="match status" value="1"/>
</dbReference>
<dbReference type="PANTHER" id="PTHR42770:SF11">
    <property type="entry name" value="INNER MEMBRANE TRANSPORT PROTEIN YBAT"/>
    <property type="match status" value="1"/>
</dbReference>
<protein>
    <submittedName>
        <fullName evidence="8">Amino acid permease</fullName>
    </submittedName>
</protein>
<feature type="region of interest" description="Disordered" evidence="6">
    <location>
        <begin position="469"/>
        <end position="489"/>
    </location>
</feature>
<evidence type="ECO:0000256" key="6">
    <source>
        <dbReference type="SAM" id="MobiDB-lite"/>
    </source>
</evidence>
<feature type="compositionally biased region" description="Polar residues" evidence="6">
    <location>
        <begin position="1"/>
        <end position="11"/>
    </location>
</feature>
<evidence type="ECO:0000256" key="7">
    <source>
        <dbReference type="SAM" id="Phobius"/>
    </source>
</evidence>
<dbReference type="EMBL" id="BSUJ01000001">
    <property type="protein sequence ID" value="GMA19469.1"/>
    <property type="molecule type" value="Genomic_DNA"/>
</dbReference>
<comment type="subcellular location">
    <subcellularLocation>
        <location evidence="1">Cell membrane</location>
        <topology evidence="1">Multi-pass membrane protein</topology>
    </subcellularLocation>
</comment>
<feature type="transmembrane region" description="Helical" evidence="7">
    <location>
        <begin position="104"/>
        <end position="128"/>
    </location>
</feature>
<feature type="region of interest" description="Disordered" evidence="6">
    <location>
        <begin position="1"/>
        <end position="22"/>
    </location>
</feature>
<evidence type="ECO:0000256" key="4">
    <source>
        <dbReference type="ARBA" id="ARBA00022989"/>
    </source>
</evidence>
<feature type="transmembrane region" description="Helical" evidence="7">
    <location>
        <begin position="437"/>
        <end position="454"/>
    </location>
</feature>
<evidence type="ECO:0000313" key="8">
    <source>
        <dbReference type="EMBL" id="GMA19469.1"/>
    </source>
</evidence>